<dbReference type="GO" id="GO:0006355">
    <property type="term" value="P:regulation of DNA-templated transcription"/>
    <property type="evidence" value="ECO:0007669"/>
    <property type="project" value="InterPro"/>
</dbReference>
<sequence>MTEKLIQLRVDDDVREKADEVFKHQGLTTQGALKIFLTHVANSGDSPFSKIFDSHQ</sequence>
<dbReference type="InterPro" id="IPR007337">
    <property type="entry name" value="RelB/DinJ"/>
</dbReference>
<dbReference type="EMBL" id="CP060724">
    <property type="protein sequence ID" value="QNN75408.1"/>
    <property type="molecule type" value="Genomic_DNA"/>
</dbReference>
<organism evidence="1 2">
    <name type="scientific">Weissella diestrammenae</name>
    <dbReference type="NCBI Taxonomy" id="1162633"/>
    <lineage>
        <taxon>Bacteria</taxon>
        <taxon>Bacillati</taxon>
        <taxon>Bacillota</taxon>
        <taxon>Bacilli</taxon>
        <taxon>Lactobacillales</taxon>
        <taxon>Lactobacillaceae</taxon>
        <taxon>Weissella</taxon>
    </lineage>
</organism>
<gene>
    <name evidence="1" type="ORF">H9L19_00430</name>
</gene>
<evidence type="ECO:0000313" key="2">
    <source>
        <dbReference type="Proteomes" id="UP000515800"/>
    </source>
</evidence>
<dbReference type="RefSeq" id="WP_187529241.1">
    <property type="nucleotide sequence ID" value="NZ_CP060724.1"/>
</dbReference>
<dbReference type="Gene3D" id="1.10.1220.10">
    <property type="entry name" value="Met repressor-like"/>
    <property type="match status" value="1"/>
</dbReference>
<name>A0A7G9T5N3_9LACO</name>
<evidence type="ECO:0000313" key="1">
    <source>
        <dbReference type="EMBL" id="QNN75408.1"/>
    </source>
</evidence>
<dbReference type="Proteomes" id="UP000515800">
    <property type="component" value="Chromosome"/>
</dbReference>
<dbReference type="KEGG" id="wdi:H9L19_00430"/>
<dbReference type="InterPro" id="IPR013321">
    <property type="entry name" value="Arc_rbn_hlx_hlx"/>
</dbReference>
<dbReference type="Pfam" id="PF04221">
    <property type="entry name" value="RelB"/>
    <property type="match status" value="1"/>
</dbReference>
<protein>
    <submittedName>
        <fullName evidence="1">Type II toxin-antitoxin system RelB/DinJ family antitoxin</fullName>
    </submittedName>
</protein>
<reference evidence="1 2" key="1">
    <citation type="submission" date="2020-08" db="EMBL/GenBank/DDBJ databases">
        <title>Genome sequence of Weissella diestrammenae KACC 16890T.</title>
        <authorList>
            <person name="Hyun D.-W."/>
            <person name="Bae J.-W."/>
        </authorList>
    </citation>
    <scope>NUCLEOTIDE SEQUENCE [LARGE SCALE GENOMIC DNA]</scope>
    <source>
        <strain evidence="1 2">KACC 16890</strain>
    </source>
</reference>
<dbReference type="AlphaFoldDB" id="A0A7G9T5N3"/>
<proteinExistence type="predicted"/>
<keyword evidence="2" id="KW-1185">Reference proteome</keyword>
<accession>A0A7G9T5N3</accession>